<evidence type="ECO:0000256" key="10">
    <source>
        <dbReference type="ARBA" id="ARBA00023157"/>
    </source>
</evidence>
<keyword evidence="11" id="KW-0325">Glycoprotein</keyword>
<keyword evidence="10" id="KW-1015">Disulfide bond</keyword>
<dbReference type="EC" id="2.4.1.221" evidence="4"/>
<gene>
    <name evidence="20" type="ORF">GPM918_LOCUS34590</name>
    <name evidence="21" type="ORF">SRO942_LOCUS35293</name>
</gene>
<dbReference type="EMBL" id="CAJOBC010084738">
    <property type="protein sequence ID" value="CAF4321541.1"/>
    <property type="molecule type" value="Genomic_DNA"/>
</dbReference>
<keyword evidence="5" id="KW-0328">Glycosyltransferase</keyword>
<organism evidence="20 22">
    <name type="scientific">Didymodactylos carnosus</name>
    <dbReference type="NCBI Taxonomy" id="1234261"/>
    <lineage>
        <taxon>Eukaryota</taxon>
        <taxon>Metazoa</taxon>
        <taxon>Spiralia</taxon>
        <taxon>Gnathifera</taxon>
        <taxon>Rotifera</taxon>
        <taxon>Eurotatoria</taxon>
        <taxon>Bdelloidea</taxon>
        <taxon>Philodinida</taxon>
        <taxon>Philodinidae</taxon>
        <taxon>Didymodactylos</taxon>
    </lineage>
</organism>
<evidence type="ECO:0000256" key="6">
    <source>
        <dbReference type="ARBA" id="ARBA00022679"/>
    </source>
</evidence>
<dbReference type="InterPro" id="IPR019378">
    <property type="entry name" value="GDP-Fuc_O-FucTrfase"/>
</dbReference>
<evidence type="ECO:0000256" key="18">
    <source>
        <dbReference type="ARBA" id="ARBA00048647"/>
    </source>
</evidence>
<evidence type="ECO:0000256" key="5">
    <source>
        <dbReference type="ARBA" id="ARBA00022676"/>
    </source>
</evidence>
<feature type="chain" id="PRO_5044132121" description="GDP-fucose protein O-fucosyltransferase 2" evidence="19">
    <location>
        <begin position="20"/>
        <end position="456"/>
    </location>
</feature>
<dbReference type="OrthoDB" id="422368at2759"/>
<protein>
    <recommendedName>
        <fullName evidence="15">GDP-fucose protein O-fucosyltransferase 2</fullName>
        <ecNumber evidence="4">2.4.1.221</ecNumber>
    </recommendedName>
    <alternativeName>
        <fullName evidence="16">Peptide-O-fucosyltransferase 2</fullName>
    </alternativeName>
</protein>
<evidence type="ECO:0000313" key="21">
    <source>
        <dbReference type="EMBL" id="CAF4321541.1"/>
    </source>
</evidence>
<comment type="catalytic activity">
    <reaction evidence="17">
        <text>L-threonyl-[protein] + GDP-beta-L-fucose = 3-O-(alpha-L-fucosyl)-L-threonyl-[protein] + GDP + H(+)</text>
        <dbReference type="Rhea" id="RHEA:70491"/>
        <dbReference type="Rhea" id="RHEA-COMP:11060"/>
        <dbReference type="Rhea" id="RHEA-COMP:17915"/>
        <dbReference type="ChEBI" id="CHEBI:15378"/>
        <dbReference type="ChEBI" id="CHEBI:30013"/>
        <dbReference type="ChEBI" id="CHEBI:57273"/>
        <dbReference type="ChEBI" id="CHEBI:58189"/>
        <dbReference type="ChEBI" id="CHEBI:189631"/>
        <dbReference type="EC" id="2.4.1.221"/>
    </reaction>
    <physiologicalReaction direction="left-to-right" evidence="17">
        <dbReference type="Rhea" id="RHEA:70492"/>
    </physiologicalReaction>
</comment>
<keyword evidence="6" id="KW-0808">Transferase</keyword>
<evidence type="ECO:0000256" key="12">
    <source>
        <dbReference type="ARBA" id="ARBA00023253"/>
    </source>
</evidence>
<evidence type="ECO:0000256" key="1">
    <source>
        <dbReference type="ARBA" id="ARBA00004240"/>
    </source>
</evidence>
<evidence type="ECO:0000256" key="9">
    <source>
        <dbReference type="ARBA" id="ARBA00023034"/>
    </source>
</evidence>
<dbReference type="AlphaFoldDB" id="A0A815PCF4"/>
<dbReference type="GO" id="GO:0005783">
    <property type="term" value="C:endoplasmic reticulum"/>
    <property type="evidence" value="ECO:0007669"/>
    <property type="project" value="UniProtKB-SubCell"/>
</dbReference>
<dbReference type="EMBL" id="CAJNOQ010019292">
    <property type="protein sequence ID" value="CAF1447049.1"/>
    <property type="molecule type" value="Genomic_DNA"/>
</dbReference>
<dbReference type="GO" id="GO:0005794">
    <property type="term" value="C:Golgi apparatus"/>
    <property type="evidence" value="ECO:0007669"/>
    <property type="project" value="UniProtKB-SubCell"/>
</dbReference>
<evidence type="ECO:0000256" key="8">
    <source>
        <dbReference type="ARBA" id="ARBA00022824"/>
    </source>
</evidence>
<dbReference type="Gene3D" id="3.40.50.11340">
    <property type="match status" value="1"/>
</dbReference>
<evidence type="ECO:0000256" key="11">
    <source>
        <dbReference type="ARBA" id="ARBA00023180"/>
    </source>
</evidence>
<evidence type="ECO:0000256" key="17">
    <source>
        <dbReference type="ARBA" id="ARBA00047273"/>
    </source>
</evidence>
<accession>A0A815PCF4</accession>
<dbReference type="Proteomes" id="UP000663829">
    <property type="component" value="Unassembled WGS sequence"/>
</dbReference>
<sequence>MVVYFQLVILIYFLLPFHADELIDQNSLTCDSKNVDSCTLSNIKESSSSSSYLLDKIDKTYYFLYDVNHGEGFNLRRDVYVRIANLVYNLREKTNQEWILVLPPIGPLYHWFNYELKRTQIPWSQFFDIESLNRFVPVIEFNDFLKKFNLQQNQPVVIDYVYYLQHFKEGWGEHFEEKVELRTCNEENTYYDYDNHEHLFNGWFFGYDNIRSKQFHCLSAQGFVNILIDFIIKNLTWPSQTMKPKSVLFDRAETLLHNDYGGINYWRARRSNRIRSQQLNSTDENDRTKLIYDWTKMKREHGAAIGGPYISVHLRRRDYVQARSKQIPSLASAAKQLCVLLDKYQLDQIYLSTDADENEIQEFKTYVSNINSTYRVIHYKPDKTELETILDGGKAIIDQWICAHGKYFIGSYESTFTFRIQEDREIFGFSKETTFNRLCGGDSDNCEKSSVWTIVY</sequence>
<evidence type="ECO:0000256" key="2">
    <source>
        <dbReference type="ARBA" id="ARBA00004555"/>
    </source>
</evidence>
<dbReference type="InterPro" id="IPR045130">
    <property type="entry name" value="OFUT2-like"/>
</dbReference>
<evidence type="ECO:0000256" key="4">
    <source>
        <dbReference type="ARBA" id="ARBA00012196"/>
    </source>
</evidence>
<keyword evidence="22" id="KW-1185">Reference proteome</keyword>
<dbReference type="GO" id="GO:0046922">
    <property type="term" value="F:peptide-O-fucosyltransferase activity"/>
    <property type="evidence" value="ECO:0007669"/>
    <property type="project" value="UniProtKB-EC"/>
</dbReference>
<reference evidence="20" key="1">
    <citation type="submission" date="2021-02" db="EMBL/GenBank/DDBJ databases">
        <authorList>
            <person name="Nowell W R."/>
        </authorList>
    </citation>
    <scope>NUCLEOTIDE SEQUENCE</scope>
</reference>
<evidence type="ECO:0000256" key="15">
    <source>
        <dbReference type="ARBA" id="ARBA00026232"/>
    </source>
</evidence>
<keyword evidence="12" id="KW-0294">Fucose metabolism</keyword>
<evidence type="ECO:0000256" key="13">
    <source>
        <dbReference type="ARBA" id="ARBA00023277"/>
    </source>
</evidence>
<keyword evidence="7 19" id="KW-0732">Signal</keyword>
<keyword evidence="8" id="KW-0256">Endoplasmic reticulum</keyword>
<proteinExistence type="inferred from homology"/>
<comment type="similarity">
    <text evidence="14">Belongs to the glycosyltransferase 68 family.</text>
</comment>
<feature type="signal peptide" evidence="19">
    <location>
        <begin position="1"/>
        <end position="19"/>
    </location>
</feature>
<dbReference type="Proteomes" id="UP000681722">
    <property type="component" value="Unassembled WGS sequence"/>
</dbReference>
<comment type="pathway">
    <text evidence="3">Protein modification; protein glycosylation.</text>
</comment>
<comment type="catalytic activity">
    <reaction evidence="18">
        <text>L-seryl-[protein] + GDP-beta-L-fucose = 3-O-(alpha-L-fucosyl)-L-seryl-[protein] + GDP + H(+)</text>
        <dbReference type="Rhea" id="RHEA:63644"/>
        <dbReference type="Rhea" id="RHEA-COMP:9863"/>
        <dbReference type="Rhea" id="RHEA-COMP:17914"/>
        <dbReference type="ChEBI" id="CHEBI:15378"/>
        <dbReference type="ChEBI" id="CHEBI:29999"/>
        <dbReference type="ChEBI" id="CHEBI:57273"/>
        <dbReference type="ChEBI" id="CHEBI:58189"/>
        <dbReference type="ChEBI" id="CHEBI:189632"/>
        <dbReference type="EC" id="2.4.1.221"/>
    </reaction>
    <physiologicalReaction direction="left-to-right" evidence="18">
        <dbReference type="Rhea" id="RHEA:63645"/>
    </physiologicalReaction>
</comment>
<evidence type="ECO:0000256" key="14">
    <source>
        <dbReference type="ARBA" id="ARBA00025803"/>
    </source>
</evidence>
<evidence type="ECO:0000256" key="7">
    <source>
        <dbReference type="ARBA" id="ARBA00022729"/>
    </source>
</evidence>
<dbReference type="GO" id="GO:0006004">
    <property type="term" value="P:fucose metabolic process"/>
    <property type="evidence" value="ECO:0007669"/>
    <property type="project" value="UniProtKB-KW"/>
</dbReference>
<comment type="caution">
    <text evidence="20">The sequence shown here is derived from an EMBL/GenBank/DDBJ whole genome shotgun (WGS) entry which is preliminary data.</text>
</comment>
<dbReference type="Gene3D" id="3.40.50.11350">
    <property type="match status" value="1"/>
</dbReference>
<dbReference type="Pfam" id="PF10250">
    <property type="entry name" value="O-FucT"/>
    <property type="match status" value="1"/>
</dbReference>
<evidence type="ECO:0000313" key="20">
    <source>
        <dbReference type="EMBL" id="CAF1447049.1"/>
    </source>
</evidence>
<dbReference type="CDD" id="cd11298">
    <property type="entry name" value="O-FucT-2"/>
    <property type="match status" value="1"/>
</dbReference>
<dbReference type="FunFam" id="3.40.50.11350:FF:000002">
    <property type="entry name" value="GDP-fucose protein O-fucosyltransferase 2"/>
    <property type="match status" value="1"/>
</dbReference>
<evidence type="ECO:0000256" key="3">
    <source>
        <dbReference type="ARBA" id="ARBA00004922"/>
    </source>
</evidence>
<name>A0A815PCF4_9BILA</name>
<dbReference type="PANTHER" id="PTHR13398:SF0">
    <property type="entry name" value="GDP-FUCOSE PROTEIN O-FUCOSYLTRANSFERASE 2"/>
    <property type="match status" value="1"/>
</dbReference>
<evidence type="ECO:0000256" key="16">
    <source>
        <dbReference type="ARBA" id="ARBA00033083"/>
    </source>
</evidence>
<evidence type="ECO:0000313" key="22">
    <source>
        <dbReference type="Proteomes" id="UP000663829"/>
    </source>
</evidence>
<dbReference type="PANTHER" id="PTHR13398">
    <property type="entry name" value="GDP-FUCOSE PROTEIN O-FUCOSYLTRANSFERASE 2"/>
    <property type="match status" value="1"/>
</dbReference>
<evidence type="ECO:0000256" key="19">
    <source>
        <dbReference type="SAM" id="SignalP"/>
    </source>
</evidence>
<comment type="subcellular location">
    <subcellularLocation>
        <location evidence="1">Endoplasmic reticulum</location>
    </subcellularLocation>
    <subcellularLocation>
        <location evidence="2">Golgi apparatus</location>
    </subcellularLocation>
</comment>
<keyword evidence="13" id="KW-0119">Carbohydrate metabolism</keyword>
<keyword evidence="9" id="KW-0333">Golgi apparatus</keyword>